<feature type="compositionally biased region" description="Low complexity" evidence="1">
    <location>
        <begin position="78"/>
        <end position="89"/>
    </location>
</feature>
<organism evidence="2 3">
    <name type="scientific">Nannochloropsis salina CCMP1776</name>
    <dbReference type="NCBI Taxonomy" id="1027361"/>
    <lineage>
        <taxon>Eukaryota</taxon>
        <taxon>Sar</taxon>
        <taxon>Stramenopiles</taxon>
        <taxon>Ochrophyta</taxon>
        <taxon>Eustigmatophyceae</taxon>
        <taxon>Eustigmatales</taxon>
        <taxon>Monodopsidaceae</taxon>
        <taxon>Microchloropsis</taxon>
        <taxon>Microchloropsis salina</taxon>
    </lineage>
</organism>
<keyword evidence="3" id="KW-1185">Reference proteome</keyword>
<feature type="compositionally biased region" description="Basic and acidic residues" evidence="1">
    <location>
        <begin position="414"/>
        <end position="433"/>
    </location>
</feature>
<feature type="region of interest" description="Disordered" evidence="1">
    <location>
        <begin position="401"/>
        <end position="433"/>
    </location>
</feature>
<protein>
    <submittedName>
        <fullName evidence="2">Uncharacterized protein</fullName>
    </submittedName>
</protein>
<evidence type="ECO:0000313" key="3">
    <source>
        <dbReference type="Proteomes" id="UP000355283"/>
    </source>
</evidence>
<dbReference type="Gene3D" id="3.10.450.240">
    <property type="match status" value="1"/>
</dbReference>
<name>A0A4D9DF96_9STRA</name>
<evidence type="ECO:0000313" key="2">
    <source>
        <dbReference type="EMBL" id="TFJ87349.1"/>
    </source>
</evidence>
<dbReference type="AlphaFoldDB" id="A0A4D9DF96"/>
<reference evidence="2 3" key="1">
    <citation type="submission" date="2019-01" db="EMBL/GenBank/DDBJ databases">
        <title>Nuclear Genome Assembly of the Microalgal Biofuel strain Nannochloropsis salina CCMP1776.</title>
        <authorList>
            <person name="Hovde B."/>
        </authorList>
    </citation>
    <scope>NUCLEOTIDE SEQUENCE [LARGE SCALE GENOMIC DNA]</scope>
    <source>
        <strain evidence="2 3">CCMP1776</strain>
    </source>
</reference>
<evidence type="ECO:0000256" key="1">
    <source>
        <dbReference type="SAM" id="MobiDB-lite"/>
    </source>
</evidence>
<dbReference type="EMBL" id="SDOX01000006">
    <property type="protein sequence ID" value="TFJ87349.1"/>
    <property type="molecule type" value="Genomic_DNA"/>
</dbReference>
<dbReference type="Proteomes" id="UP000355283">
    <property type="component" value="Unassembled WGS sequence"/>
</dbReference>
<comment type="caution">
    <text evidence="2">The sequence shown here is derived from an EMBL/GenBank/DDBJ whole genome shotgun (WGS) entry which is preliminary data.</text>
</comment>
<proteinExistence type="predicted"/>
<feature type="region of interest" description="Disordered" evidence="1">
    <location>
        <begin position="58"/>
        <end position="112"/>
    </location>
</feature>
<gene>
    <name evidence="2" type="ORF">NSK_001681</name>
</gene>
<feature type="compositionally biased region" description="Basic residues" evidence="1">
    <location>
        <begin position="62"/>
        <end position="73"/>
    </location>
</feature>
<accession>A0A4D9DF96</accession>
<sequence length="433" mass="48360">MIRNLAPALRPRCTVIRPSGADTSRCKGRRSCNRPLRRAWRSLSSFPPTSPLVASITGKAERQHKRCSPRRACTHNLSSSPSSRPAASSTLKASEKIEASASSRLSGGGGEAAAASPADITFIDDNASQKPLPAQEVAFPWRPAPRRPAAPRYASYGEWFTQILFQATLRGTFNKLLSKEMECPPQAVQERLFRYMRFAFIQGVRGIFDGQCKTPRPTLEFSQEDPTPPSSTWDMGYPPLSAMMDEALVMTYKDVMARFKANKREVRLELESIVPVAMHDYRMSMGPPRGSPQRAAMAKHKFFGLTTFSDQPMDIDGPMTDTLAAYVRVMSRNPRIGFHIAVRFRCRELFCVRNTDTGEVLQGEDGVREVDHVARFDVELDQKAQVTQDWRLVDIDGWTQAREGEVEEEEEEKGEPSGGRREGGGAQERGKDD</sequence>
<dbReference type="OrthoDB" id="10311616at2759"/>